<sequence length="1811" mass="196294">ISVDKAVRSNFSRPCLLYDTIKRKCGIFKVFPWQCAFLGLRVFESFLALTLVAFIKIYVIRLTIRFGVEAFAQGLGSTFGPKSFHQSMTHSTGSKAKLWLVETSPSDPDSKKFTERMGMTVTEFAANMGYGDREFRSKTGRIGFVWPKHTMREIRDPAEIVYQYGISDNSWSLRYKALGCHELPSLDLLRHRDNPKFSENSALFPQLAEPCATAPAQSSNIPTDALFNRTDQQPVADDITSEQRDRLLEDLRLSDSDEESTKTTKSDASPEHLSSPRTTLKVPVADAPQTAKSNPSVNNHKSSVVTSGVPMRIPNPSLPHQRVQGVGSTDLLGKSIILTTKPVLVSPLPLESSCNPTAPTTARLKHRGPEDSSVSPSAARSVDLSDSRLPLPDGKQSAAAGLRAAAGKLVSPPAVKILNSSTAGTLVTCKQRANCALVDSTQEQSNKENMVHSTSVGSIPNPVDGLDINSRSSPPPPPLSADGEKRTSSTAATSRTYVRQVLAKADAILDLRQQFNLLPSICAESLSFTDNDSELQMESGELDTSQQTDNDLDASKPLKGPSLRRKLPFGPCISPLPQSPINGEIPPSYSSPRLKAAAVSSQDSRSQIDSRIASSPLSLDDIPPSQIPVPSVQKDRRKKPSRTGLGPRNYHRHSTLSFNEETFAKFNSPKHSSERCSLKSNHAKLDNRACVSSTEEVKLLPLSPKTQEGVDSLPKKSLQCDNKVGNESSPITSATATLSMPPPRSKQTRSERSSSSSTAAPSEAPTEEVAVAAKQSPTPTAGTDSPSLRSLPSAPWVLSAPLPSTDICSRLPRVLLRSARNNAASYEDKLSALRFVMRSLRVSSNTAASTTTPTIRPLTAVLLIPPTHPLDSTETGHSTEAATATSPSLLPPAPVIAPEVTDTAVQSETLTAASCTQVSPRPFICTSTCTSPSLAVQQATPEVTESCVGTSPLLFSHATAVCHSMEKLSLEDCLHRVLKHNQESVEATRRSFLESTAAKQLSEAEQLEDEATQCWNNLVDFVNATSTGNKTRTYSSSAAADKDLTKQFVCRCGNGTKTLLHYLFRLRDFTVYPEKMLSSARHFIAAAHLLEKTSVAEQKNSSAASNCSATMDGANAVSTVTGIYNQVVECLRTTANRLRRAEAKLLRRARTAAARIATELPNLPPAPGLSSPSQAGVSNLGAPEWSSLWYSALPRIASVIRYKEYQMHLQRTNSLREKIEADELLRGMNLDDDFLADSPSNSPLRVTSTKDFKSFNHDSAENSLCTLPITTVQHLLKFYRVATLAHEAVTSRTESETYLATDRYSTFNCALDSTSPAANSSPALFSNPTPPVFVAPTADISSLLAYIDGVLCQSRDLVAQLSHCPEALAQSAAATTAPPTAASAKRKRAAPSSDQSEQLAQSPPPPSLCQHHKRKKSKKPHTPRPPLSPAALPQTVIQQESVRKHKRFKSPSFSSSQPSAESVVSSSPVRSPPSAGLKSCVPSAEEATTAPRKSRSLKKMRVSEASEETDFITSRDVVETSSVDYKEPLSIKRSKRSIEKDREASVSSVETERRQRSQRESIERMSDQSPQRSLTGRREGSDNGTFKASHHHHRSRSRSQARESRPSSKDDRVLLSPKKSDGKYTAGNNVGSASGAIRKHREKSVSRNRPVSKTDRESLPLPSPPSAHRSHRTSLPDPLGPNHKNVAERTSAVESCALPADESRLTYSPTRPYLSSNEAGATAAHRLTTVTPADHQYIPSAPKVDSQPAVSASQLSGRRTLLPGLPPKPTAKSQAPSFYTKWLNDDEVVKGDSKHRSIPTSHRSSTQRPHR</sequence>
<dbReference type="EMBL" id="GEEE01008102">
    <property type="protein sequence ID" value="JAP55123.1"/>
    <property type="molecule type" value="Transcribed_RNA"/>
</dbReference>
<feature type="compositionally biased region" description="Polar residues" evidence="1">
    <location>
        <begin position="870"/>
        <end position="888"/>
    </location>
</feature>
<organism evidence="2">
    <name type="scientific">Schistocephalus solidus</name>
    <name type="common">Tapeworm</name>
    <dbReference type="NCBI Taxonomy" id="70667"/>
    <lineage>
        <taxon>Eukaryota</taxon>
        <taxon>Metazoa</taxon>
        <taxon>Spiralia</taxon>
        <taxon>Lophotrochozoa</taxon>
        <taxon>Platyhelminthes</taxon>
        <taxon>Cestoda</taxon>
        <taxon>Eucestoda</taxon>
        <taxon>Diphyllobothriidea</taxon>
        <taxon>Diphyllobothriidae</taxon>
        <taxon>Schistocephalus</taxon>
    </lineage>
</organism>
<feature type="region of interest" description="Disordered" evidence="1">
    <location>
        <begin position="214"/>
        <end position="324"/>
    </location>
</feature>
<gene>
    <name evidence="2" type="ORF">TR151197</name>
</gene>
<name>A0A0X3PT35_SCHSO</name>
<feature type="compositionally biased region" description="Polar residues" evidence="1">
    <location>
        <begin position="1705"/>
        <end position="1719"/>
    </location>
</feature>
<feature type="compositionally biased region" description="Polar residues" evidence="1">
    <location>
        <begin position="1748"/>
        <end position="1757"/>
    </location>
</feature>
<feature type="compositionally biased region" description="Basic residues" evidence="1">
    <location>
        <begin position="1410"/>
        <end position="1422"/>
    </location>
</feature>
<feature type="region of interest" description="Disordered" evidence="1">
    <location>
        <begin position="347"/>
        <end position="396"/>
    </location>
</feature>
<feature type="compositionally biased region" description="Low complexity" evidence="1">
    <location>
        <begin position="753"/>
        <end position="773"/>
    </location>
</feature>
<feature type="compositionally biased region" description="Polar residues" evidence="1">
    <location>
        <begin position="290"/>
        <end position="306"/>
    </location>
</feature>
<evidence type="ECO:0000256" key="1">
    <source>
        <dbReference type="SAM" id="MobiDB-lite"/>
    </source>
</evidence>
<reference evidence="2" key="1">
    <citation type="submission" date="2016-01" db="EMBL/GenBank/DDBJ databases">
        <title>Reference transcriptome for the parasite Schistocephalus solidus: insights into the molecular evolution of parasitism.</title>
        <authorList>
            <person name="Hebert F.O."/>
            <person name="Grambauer S."/>
            <person name="Barber I."/>
            <person name="Landry C.R."/>
            <person name="Aubin-Horth N."/>
        </authorList>
    </citation>
    <scope>NUCLEOTIDE SEQUENCE</scope>
</reference>
<feature type="region of interest" description="Disordered" evidence="1">
    <location>
        <begin position="702"/>
        <end position="789"/>
    </location>
</feature>
<feature type="compositionally biased region" description="Polar residues" evidence="1">
    <location>
        <begin position="775"/>
        <end position="789"/>
    </location>
</feature>
<feature type="compositionally biased region" description="Low complexity" evidence="1">
    <location>
        <begin position="600"/>
        <end position="624"/>
    </location>
</feature>
<feature type="region of interest" description="Disordered" evidence="1">
    <location>
        <begin position="1736"/>
        <end position="1811"/>
    </location>
</feature>
<feature type="region of interest" description="Disordered" evidence="1">
    <location>
        <begin position="867"/>
        <end position="893"/>
    </location>
</feature>
<feature type="compositionally biased region" description="Polar residues" evidence="1">
    <location>
        <begin position="536"/>
        <end position="549"/>
    </location>
</feature>
<feature type="region of interest" description="Disordered" evidence="1">
    <location>
        <begin position="536"/>
        <end position="653"/>
    </location>
</feature>
<feature type="compositionally biased region" description="Basic and acidic residues" evidence="1">
    <location>
        <begin position="1524"/>
        <end position="1566"/>
    </location>
</feature>
<feature type="region of interest" description="Disordered" evidence="1">
    <location>
        <begin position="439"/>
        <end position="492"/>
    </location>
</feature>
<feature type="compositionally biased region" description="Polar residues" evidence="1">
    <location>
        <begin position="1798"/>
        <end position="1811"/>
    </location>
</feature>
<feature type="compositionally biased region" description="Polar residues" evidence="1">
    <location>
        <begin position="725"/>
        <end position="738"/>
    </location>
</feature>
<feature type="compositionally biased region" description="Basic and acidic residues" evidence="1">
    <location>
        <begin position="241"/>
        <end position="270"/>
    </location>
</feature>
<feature type="compositionally biased region" description="Basic residues" evidence="1">
    <location>
        <begin position="1588"/>
        <end position="1599"/>
    </location>
</feature>
<accession>A0A0X3PT35</accession>
<protein>
    <submittedName>
        <fullName evidence="2">Uncharacterized protein</fullName>
    </submittedName>
</protein>
<evidence type="ECO:0000313" key="2">
    <source>
        <dbReference type="EMBL" id="JAP55123.1"/>
    </source>
</evidence>
<feature type="compositionally biased region" description="Basic and acidic residues" evidence="1">
    <location>
        <begin position="1783"/>
        <end position="1795"/>
    </location>
</feature>
<feature type="region of interest" description="Disordered" evidence="1">
    <location>
        <begin position="1373"/>
        <end position="1720"/>
    </location>
</feature>
<feature type="compositionally biased region" description="Low complexity" evidence="1">
    <location>
        <begin position="1373"/>
        <end position="1383"/>
    </location>
</feature>
<feature type="compositionally biased region" description="Basic and acidic residues" evidence="1">
    <location>
        <begin position="1600"/>
        <end position="1622"/>
    </location>
</feature>
<proteinExistence type="predicted"/>
<feature type="compositionally biased region" description="Low complexity" evidence="1">
    <location>
        <begin position="1450"/>
        <end position="1474"/>
    </location>
</feature>
<feature type="non-terminal residue" evidence="2">
    <location>
        <position position="1"/>
    </location>
</feature>